<dbReference type="InterPro" id="IPR013785">
    <property type="entry name" value="Aldolase_TIM"/>
</dbReference>
<dbReference type="Pfam" id="PF14509">
    <property type="entry name" value="GH97_C"/>
    <property type="match status" value="1"/>
</dbReference>
<evidence type="ECO:0000259" key="9">
    <source>
        <dbReference type="Pfam" id="PF14509"/>
    </source>
</evidence>
<comment type="subunit">
    <text evidence="2">Monomer.</text>
</comment>
<evidence type="ECO:0000256" key="4">
    <source>
        <dbReference type="ARBA" id="ARBA00022837"/>
    </source>
</evidence>
<evidence type="ECO:0000256" key="3">
    <source>
        <dbReference type="ARBA" id="ARBA00022801"/>
    </source>
</evidence>
<dbReference type="Gene3D" id="2.60.40.1180">
    <property type="entry name" value="Golgi alpha-mannosidase II"/>
    <property type="match status" value="1"/>
</dbReference>
<dbReference type="InterPro" id="IPR029483">
    <property type="entry name" value="GH97_C"/>
</dbReference>
<evidence type="ECO:0000313" key="10">
    <source>
        <dbReference type="EMBL" id="GGB00440.1"/>
    </source>
</evidence>
<dbReference type="PANTHER" id="PTHR35803:SF2">
    <property type="entry name" value="RETAINING ALPHA-GALACTOSIDASE"/>
    <property type="match status" value="1"/>
</dbReference>
<dbReference type="SUPFAM" id="SSF51445">
    <property type="entry name" value="(Trans)glycosidases"/>
    <property type="match status" value="1"/>
</dbReference>
<evidence type="ECO:0000313" key="11">
    <source>
        <dbReference type="Proteomes" id="UP000607559"/>
    </source>
</evidence>
<keyword evidence="5" id="KW-0326">Glycosidase</keyword>
<keyword evidence="3" id="KW-0378">Hydrolase</keyword>
<feature type="domain" description="Glycosyl-hydrolase 97 C-terminal oligomerisation" evidence="9">
    <location>
        <begin position="577"/>
        <end position="672"/>
    </location>
</feature>
<evidence type="ECO:0000256" key="5">
    <source>
        <dbReference type="ARBA" id="ARBA00023295"/>
    </source>
</evidence>
<evidence type="ECO:0000256" key="2">
    <source>
        <dbReference type="ARBA" id="ARBA00011245"/>
    </source>
</evidence>
<dbReference type="PANTHER" id="PTHR35803">
    <property type="entry name" value="GLUCAN 1,4-ALPHA-GLUCOSIDASE SUSB-RELATED"/>
    <property type="match status" value="1"/>
</dbReference>
<evidence type="ECO:0000259" key="7">
    <source>
        <dbReference type="Pfam" id="PF10566"/>
    </source>
</evidence>
<feature type="signal peptide" evidence="6">
    <location>
        <begin position="1"/>
        <end position="18"/>
    </location>
</feature>
<evidence type="ECO:0000256" key="1">
    <source>
        <dbReference type="ARBA" id="ARBA00001913"/>
    </source>
</evidence>
<keyword evidence="4" id="KW-0106">Calcium</keyword>
<dbReference type="Proteomes" id="UP000607559">
    <property type="component" value="Unassembled WGS sequence"/>
</dbReference>
<accession>A0A8J2UD04</accession>
<dbReference type="GO" id="GO:0030246">
    <property type="term" value="F:carbohydrate binding"/>
    <property type="evidence" value="ECO:0007669"/>
    <property type="project" value="InterPro"/>
</dbReference>
<dbReference type="InterPro" id="IPR052720">
    <property type="entry name" value="Glycosyl_hydrolase_97"/>
</dbReference>
<feature type="chain" id="PRO_5035281118" evidence="6">
    <location>
        <begin position="19"/>
        <end position="675"/>
    </location>
</feature>
<feature type="domain" description="Glycosyl-hydrolase 97 catalytic" evidence="7">
    <location>
        <begin position="327"/>
        <end position="479"/>
    </location>
</feature>
<dbReference type="Gene3D" id="3.20.20.70">
    <property type="entry name" value="Aldolase class I"/>
    <property type="match status" value="1"/>
</dbReference>
<dbReference type="InterPro" id="IPR014718">
    <property type="entry name" value="GH-type_carb-bd"/>
</dbReference>
<name>A0A8J2UD04_9BACT</name>
<dbReference type="AlphaFoldDB" id="A0A8J2UD04"/>
<keyword evidence="6" id="KW-0732">Signal</keyword>
<proteinExistence type="predicted"/>
<protein>
    <submittedName>
        <fullName evidence="10">Retaining alpha-galactosidase</fullName>
    </submittedName>
</protein>
<feature type="domain" description="Glycosyl-hydrolase 97 N-terminal" evidence="8">
    <location>
        <begin position="36"/>
        <end position="309"/>
    </location>
</feature>
<dbReference type="Pfam" id="PF14508">
    <property type="entry name" value="GH97_N"/>
    <property type="match status" value="1"/>
</dbReference>
<dbReference type="Pfam" id="PF10566">
    <property type="entry name" value="Glyco_hydro_97"/>
    <property type="match status" value="1"/>
</dbReference>
<evidence type="ECO:0000259" key="8">
    <source>
        <dbReference type="Pfam" id="PF14508"/>
    </source>
</evidence>
<gene>
    <name evidence="10" type="ORF">GCM10011511_24640</name>
</gene>
<reference evidence="10" key="2">
    <citation type="submission" date="2020-09" db="EMBL/GenBank/DDBJ databases">
        <authorList>
            <person name="Sun Q."/>
            <person name="Zhou Y."/>
        </authorList>
    </citation>
    <scope>NUCLEOTIDE SEQUENCE</scope>
    <source>
        <strain evidence="10">CGMCC 1.15448</strain>
    </source>
</reference>
<dbReference type="RefSeq" id="WP_188931924.1">
    <property type="nucleotide sequence ID" value="NZ_BMJC01000002.1"/>
</dbReference>
<dbReference type="InterPro" id="IPR019563">
    <property type="entry name" value="GH97_catalytic"/>
</dbReference>
<dbReference type="InterPro" id="IPR029486">
    <property type="entry name" value="GH97_N"/>
</dbReference>
<dbReference type="Gene3D" id="2.70.98.10">
    <property type="match status" value="1"/>
</dbReference>
<organism evidence="10 11">
    <name type="scientific">Puia dinghuensis</name>
    <dbReference type="NCBI Taxonomy" id="1792502"/>
    <lineage>
        <taxon>Bacteria</taxon>
        <taxon>Pseudomonadati</taxon>
        <taxon>Bacteroidota</taxon>
        <taxon>Chitinophagia</taxon>
        <taxon>Chitinophagales</taxon>
        <taxon>Chitinophagaceae</taxon>
        <taxon>Puia</taxon>
    </lineage>
</organism>
<evidence type="ECO:0000256" key="6">
    <source>
        <dbReference type="SAM" id="SignalP"/>
    </source>
</evidence>
<sequence>MRTLLFLFACLLDTALFAGKPANLPGTPGAPGNYEVKSPDGSLVVHIQAGAQLQWSADQDGQPVILPSAIGLQLQTGETLGANVKITDAKTENVNTDFTPINYKKSTIHDQYAQLTLNCKGDYSIIFRVYNDAVAYRFVTKRNGELIIKNEEANFNFAADDRAFIPIQWDYRRGKIFNSSFENLYREINLSQWPKDSLAFLPLLVDIGANKKVVILESDLDDYPGMYLDLNATRGLIRASDSVRWGLKGVYAPYPLDAALAGINYIPGSRAGYIAKTTGSRNFPWRVIAISRQDKDLLSQDIVQKLAAPPKLSDVSWIKPGQVAWDWWNNWNITHVDFKAGINTETYKYYIDFAAANHLQYIVMDEGWSNDLDLFKVSRNIDLQQIIDYGKQKGIGVILWATWYAINRQMDSVFPHYAAMGVKGFKIDFIDRDDQVAIASTYVIAQKAAAAKLLVDYHGTSKPTGLPRTWPNVIGYEGVKGLENFKWADEDQPRYVVSIPFIRMMAGPMDYTPGAMRNATKATYRPVNNNPMAKGTRCQQLAEYIVFDAPLQMLSDNPTIYMKEQECTDFIASIPTTFDETVPLDGKVGEYLALAHRKGKDWFVGAMTNWDAREITIDCSFLPEGHYVAEVFKDGVNADRDATDYKKETIRIQRGGKLTIRLAPGGGWAAHIRPV</sequence>
<dbReference type="InterPro" id="IPR013780">
    <property type="entry name" value="Glyco_hydro_b"/>
</dbReference>
<dbReference type="InterPro" id="IPR017853">
    <property type="entry name" value="GH"/>
</dbReference>
<dbReference type="GO" id="GO:0016798">
    <property type="term" value="F:hydrolase activity, acting on glycosyl bonds"/>
    <property type="evidence" value="ECO:0007669"/>
    <property type="project" value="UniProtKB-KW"/>
</dbReference>
<keyword evidence="11" id="KW-1185">Reference proteome</keyword>
<comment type="cofactor">
    <cofactor evidence="1">
        <name>Ca(2+)</name>
        <dbReference type="ChEBI" id="CHEBI:29108"/>
    </cofactor>
</comment>
<dbReference type="EMBL" id="BMJC01000002">
    <property type="protein sequence ID" value="GGB00440.1"/>
    <property type="molecule type" value="Genomic_DNA"/>
</dbReference>
<reference evidence="10" key="1">
    <citation type="journal article" date="2014" name="Int. J. Syst. Evol. Microbiol.">
        <title>Complete genome sequence of Corynebacterium casei LMG S-19264T (=DSM 44701T), isolated from a smear-ripened cheese.</title>
        <authorList>
            <consortium name="US DOE Joint Genome Institute (JGI-PGF)"/>
            <person name="Walter F."/>
            <person name="Albersmeier A."/>
            <person name="Kalinowski J."/>
            <person name="Ruckert C."/>
        </authorList>
    </citation>
    <scope>NUCLEOTIDE SEQUENCE</scope>
    <source>
        <strain evidence="10">CGMCC 1.15448</strain>
    </source>
</reference>
<comment type="caution">
    <text evidence="10">The sequence shown here is derived from an EMBL/GenBank/DDBJ whole genome shotgun (WGS) entry which is preliminary data.</text>
</comment>